<evidence type="ECO:0000313" key="4">
    <source>
        <dbReference type="Proteomes" id="UP001149090"/>
    </source>
</evidence>
<feature type="compositionally biased region" description="Acidic residues" evidence="1">
    <location>
        <begin position="306"/>
        <end position="321"/>
    </location>
</feature>
<keyword evidence="2" id="KW-0472">Membrane</keyword>
<feature type="transmembrane region" description="Helical" evidence="2">
    <location>
        <begin position="144"/>
        <end position="164"/>
    </location>
</feature>
<evidence type="ECO:0000313" key="3">
    <source>
        <dbReference type="EMBL" id="KAJ5067004.1"/>
    </source>
</evidence>
<comment type="caution">
    <text evidence="3">The sequence shown here is derived from an EMBL/GenBank/DDBJ whole genome shotgun (WGS) entry which is preliminary data.</text>
</comment>
<gene>
    <name evidence="3" type="ORF">M0811_03348</name>
</gene>
<feature type="transmembrane region" description="Helical" evidence="2">
    <location>
        <begin position="75"/>
        <end position="94"/>
    </location>
</feature>
<reference evidence="3" key="1">
    <citation type="submission" date="2022-10" db="EMBL/GenBank/DDBJ databases">
        <title>Novel sulphate-reducing endosymbionts in the free-living metamonad Anaeramoeba.</title>
        <authorList>
            <person name="Jerlstrom-Hultqvist J."/>
            <person name="Cepicka I."/>
            <person name="Gallot-Lavallee L."/>
            <person name="Salas-Leiva D."/>
            <person name="Curtis B.A."/>
            <person name="Zahonova K."/>
            <person name="Pipaliya S."/>
            <person name="Dacks J."/>
            <person name="Roger A.J."/>
        </authorList>
    </citation>
    <scope>NUCLEOTIDE SEQUENCE</scope>
    <source>
        <strain evidence="3">BMAN</strain>
    </source>
</reference>
<feature type="transmembrane region" description="Helical" evidence="2">
    <location>
        <begin position="45"/>
        <end position="68"/>
    </location>
</feature>
<keyword evidence="2" id="KW-0812">Transmembrane</keyword>
<dbReference type="EMBL" id="JAPDFW010000136">
    <property type="protein sequence ID" value="KAJ5067004.1"/>
    <property type="molecule type" value="Genomic_DNA"/>
</dbReference>
<dbReference type="Proteomes" id="UP001149090">
    <property type="component" value="Unassembled WGS sequence"/>
</dbReference>
<name>A0A9Q0R5Q5_ANAIG</name>
<protein>
    <submittedName>
        <fullName evidence="3">Uncharacterized protein</fullName>
    </submittedName>
</protein>
<organism evidence="3 4">
    <name type="scientific">Anaeramoeba ignava</name>
    <name type="common">Anaerobic marine amoeba</name>
    <dbReference type="NCBI Taxonomy" id="1746090"/>
    <lineage>
        <taxon>Eukaryota</taxon>
        <taxon>Metamonada</taxon>
        <taxon>Anaeramoebidae</taxon>
        <taxon>Anaeramoeba</taxon>
    </lineage>
</organism>
<feature type="transmembrane region" description="Helical" evidence="2">
    <location>
        <begin position="250"/>
        <end position="274"/>
    </location>
</feature>
<keyword evidence="4" id="KW-1185">Reference proteome</keyword>
<feature type="transmembrane region" description="Helical" evidence="2">
    <location>
        <begin position="100"/>
        <end position="123"/>
    </location>
</feature>
<feature type="region of interest" description="Disordered" evidence="1">
    <location>
        <begin position="297"/>
        <end position="321"/>
    </location>
</feature>
<sequence length="321" mass="37523">MNWKHLRTFCKIFVGIVTGESITMIVLLIVYLTTTSEQNLEEGHIKFYTTIYIATTITVAIFAFLIVIYQNIFQLFTFAIAHVLLTSYMLYDFLTSTAKIRFGFLFLILICDALYIYTLWRIYFEVKWDFWQRAGTSSRMQTLYKLWSIFLNILQVNCMLDFILDLSSCALLFSFHSFGTYLDIFGMILVFIWFWVGYSAYKYEYPKRIYFFFGLSVLQPTWTIIKWAGFDIEGKNNSKYNTGPYNTYRGIAIVSLIARIAAIVFALIGFLHFGEGLKDRLLEKYMDENTFLTDPQIENTGIQNSDGDDDEDDDETSTEDF</sequence>
<evidence type="ECO:0000256" key="2">
    <source>
        <dbReference type="SAM" id="Phobius"/>
    </source>
</evidence>
<dbReference type="OMA" id="FIIYRDR"/>
<keyword evidence="2" id="KW-1133">Transmembrane helix</keyword>
<dbReference type="OrthoDB" id="2448307at2759"/>
<feature type="transmembrane region" description="Helical" evidence="2">
    <location>
        <begin position="12"/>
        <end position="33"/>
    </location>
</feature>
<accession>A0A9Q0R5Q5</accession>
<evidence type="ECO:0000256" key="1">
    <source>
        <dbReference type="SAM" id="MobiDB-lite"/>
    </source>
</evidence>
<proteinExistence type="predicted"/>
<dbReference type="PANTHER" id="PTHR39299:SF1">
    <property type="entry name" value="TRANSMEMBRANE PROTEIN"/>
    <property type="match status" value="1"/>
</dbReference>
<feature type="transmembrane region" description="Helical" evidence="2">
    <location>
        <begin position="209"/>
        <end position="230"/>
    </location>
</feature>
<feature type="transmembrane region" description="Helical" evidence="2">
    <location>
        <begin position="170"/>
        <end position="197"/>
    </location>
</feature>
<dbReference type="AlphaFoldDB" id="A0A9Q0R5Q5"/>
<dbReference type="PANTHER" id="PTHR39299">
    <property type="entry name" value="TRANSMEMBRANE PROTEIN"/>
    <property type="match status" value="1"/>
</dbReference>